<organism evidence="3 4">
    <name type="scientific">Seminavis robusta</name>
    <dbReference type="NCBI Taxonomy" id="568900"/>
    <lineage>
        <taxon>Eukaryota</taxon>
        <taxon>Sar</taxon>
        <taxon>Stramenopiles</taxon>
        <taxon>Ochrophyta</taxon>
        <taxon>Bacillariophyta</taxon>
        <taxon>Bacillariophyceae</taxon>
        <taxon>Bacillariophycidae</taxon>
        <taxon>Naviculales</taxon>
        <taxon>Naviculaceae</taxon>
        <taxon>Seminavis</taxon>
    </lineage>
</organism>
<dbReference type="Proteomes" id="UP001153069">
    <property type="component" value="Unassembled WGS sequence"/>
</dbReference>
<dbReference type="SUPFAM" id="SSF54236">
    <property type="entry name" value="Ubiquitin-like"/>
    <property type="match status" value="1"/>
</dbReference>
<dbReference type="OrthoDB" id="1026733at2759"/>
<feature type="domain" description="UBX" evidence="2">
    <location>
        <begin position="321"/>
        <end position="404"/>
    </location>
</feature>
<feature type="region of interest" description="Disordered" evidence="1">
    <location>
        <begin position="287"/>
        <end position="329"/>
    </location>
</feature>
<feature type="region of interest" description="Disordered" evidence="1">
    <location>
        <begin position="1"/>
        <end position="35"/>
    </location>
</feature>
<feature type="compositionally biased region" description="Low complexity" evidence="1">
    <location>
        <begin position="7"/>
        <end position="35"/>
    </location>
</feature>
<dbReference type="AlphaFoldDB" id="A0A9N8DJM6"/>
<dbReference type="GO" id="GO:0005783">
    <property type="term" value="C:endoplasmic reticulum"/>
    <property type="evidence" value="ECO:0007669"/>
    <property type="project" value="TreeGrafter"/>
</dbReference>
<dbReference type="GO" id="GO:0043130">
    <property type="term" value="F:ubiquitin binding"/>
    <property type="evidence" value="ECO:0007669"/>
    <property type="project" value="TreeGrafter"/>
</dbReference>
<reference evidence="3" key="1">
    <citation type="submission" date="2020-06" db="EMBL/GenBank/DDBJ databases">
        <authorList>
            <consortium name="Plant Systems Biology data submission"/>
        </authorList>
    </citation>
    <scope>NUCLEOTIDE SEQUENCE</scope>
    <source>
        <strain evidence="3">D6</strain>
    </source>
</reference>
<dbReference type="Gene3D" id="3.40.30.10">
    <property type="entry name" value="Glutaredoxin"/>
    <property type="match status" value="1"/>
</dbReference>
<dbReference type="InterPro" id="IPR001012">
    <property type="entry name" value="UBX_dom"/>
</dbReference>
<gene>
    <name evidence="3" type="ORF">SEMRO_178_G077980.1</name>
</gene>
<evidence type="ECO:0000259" key="2">
    <source>
        <dbReference type="PROSITE" id="PS50033"/>
    </source>
</evidence>
<dbReference type="Pfam" id="PF00789">
    <property type="entry name" value="UBX"/>
    <property type="match status" value="1"/>
</dbReference>
<dbReference type="PANTHER" id="PTHR23322">
    <property type="entry name" value="FAS-ASSOCIATED PROTEIN"/>
    <property type="match status" value="1"/>
</dbReference>
<comment type="caution">
    <text evidence="3">The sequence shown here is derived from an EMBL/GenBank/DDBJ whole genome shotgun (WGS) entry which is preliminary data.</text>
</comment>
<evidence type="ECO:0000313" key="4">
    <source>
        <dbReference type="Proteomes" id="UP001153069"/>
    </source>
</evidence>
<protein>
    <submittedName>
        <fullName evidence="3">UBX</fullName>
    </submittedName>
</protein>
<dbReference type="PANTHER" id="PTHR23322:SF1">
    <property type="entry name" value="FAS-ASSOCIATED FACTOR 2"/>
    <property type="match status" value="1"/>
</dbReference>
<dbReference type="Gene3D" id="3.10.20.90">
    <property type="entry name" value="Phosphatidylinositol 3-kinase Catalytic Subunit, Chain A, domain 1"/>
    <property type="match status" value="1"/>
</dbReference>
<name>A0A9N8DJM6_9STRA</name>
<dbReference type="InterPro" id="IPR050730">
    <property type="entry name" value="UBX_domain-protein"/>
</dbReference>
<feature type="compositionally biased region" description="Basic and acidic residues" evidence="1">
    <location>
        <begin position="287"/>
        <end position="309"/>
    </location>
</feature>
<evidence type="ECO:0000256" key="1">
    <source>
        <dbReference type="SAM" id="MobiDB-lite"/>
    </source>
</evidence>
<keyword evidence="4" id="KW-1185">Reference proteome</keyword>
<dbReference type="GO" id="GO:0036503">
    <property type="term" value="P:ERAD pathway"/>
    <property type="evidence" value="ECO:0007669"/>
    <property type="project" value="TreeGrafter"/>
</dbReference>
<sequence length="409" mass="45547">MADSTRSTGSAANSNHNNSNGTATGNNASNSNNSGGNTESFLKKWLGVVTLTLRIVLWPLRRVSQLLFPSGDFDGLSAPVTAKAAQQFVTYLRNLNATDGLRLTEPWTTTGFAALQSEMAETNSVVLIYLHSPLHRQAQKYAQRCLLGNTMVNFLRQPNLLCLGVSIHTAQGAYLAQILNASSYPCLALLQPKNPGRRNNSNSSTPPPMNMAFKAEGATLMSLRPEQLIQYLNLTLQRHQAVLAEQEARRILREQESELRRQQDEEYQQALLADQERERQVREVQDAERRRVEEEQALERAAQEAEENRLQSAKDALREPPTSGGTSVRFVLPTGTKLNRRFHNDETIKALKAFLTLHFAEQTDATQNIRNIGLSSSFPKKTYTDLEDQTLEESGLSPQAVLMVQDLDA</sequence>
<dbReference type="InterPro" id="IPR029071">
    <property type="entry name" value="Ubiquitin-like_domsf"/>
</dbReference>
<dbReference type="EMBL" id="CAICTM010000177">
    <property type="protein sequence ID" value="CAB9503844.1"/>
    <property type="molecule type" value="Genomic_DNA"/>
</dbReference>
<evidence type="ECO:0000313" key="3">
    <source>
        <dbReference type="EMBL" id="CAB9503844.1"/>
    </source>
</evidence>
<accession>A0A9N8DJM6</accession>
<dbReference type="CDD" id="cd01767">
    <property type="entry name" value="UBX"/>
    <property type="match status" value="1"/>
</dbReference>
<dbReference type="PROSITE" id="PS50033">
    <property type="entry name" value="UBX"/>
    <property type="match status" value="1"/>
</dbReference>
<proteinExistence type="predicted"/>